<dbReference type="CDD" id="cd06558">
    <property type="entry name" value="crotonase-like"/>
    <property type="match status" value="1"/>
</dbReference>
<dbReference type="InterPro" id="IPR029045">
    <property type="entry name" value="ClpP/crotonase-like_dom_sf"/>
</dbReference>
<protein>
    <submittedName>
        <fullName evidence="2">Enoyl-CoA hydratase-related protein</fullName>
    </submittedName>
</protein>
<evidence type="ECO:0000256" key="1">
    <source>
        <dbReference type="ARBA" id="ARBA00005254"/>
    </source>
</evidence>
<dbReference type="RefSeq" id="WP_408080372.1">
    <property type="nucleotide sequence ID" value="NZ_JBELQC010000003.1"/>
</dbReference>
<comment type="similarity">
    <text evidence="1">Belongs to the enoyl-CoA hydratase/isomerase family.</text>
</comment>
<dbReference type="Pfam" id="PF00378">
    <property type="entry name" value="ECH_1"/>
    <property type="match status" value="1"/>
</dbReference>
<evidence type="ECO:0000313" key="3">
    <source>
        <dbReference type="Proteomes" id="UP001629244"/>
    </source>
</evidence>
<organism evidence="2 3">
    <name type="scientific">Sphingomonas plantiphila</name>
    <dbReference type="NCBI Taxonomy" id="3163295"/>
    <lineage>
        <taxon>Bacteria</taxon>
        <taxon>Pseudomonadati</taxon>
        <taxon>Pseudomonadota</taxon>
        <taxon>Alphaproteobacteria</taxon>
        <taxon>Sphingomonadales</taxon>
        <taxon>Sphingomonadaceae</taxon>
        <taxon>Sphingomonas</taxon>
    </lineage>
</organism>
<dbReference type="SUPFAM" id="SSF52096">
    <property type="entry name" value="ClpP/crotonase"/>
    <property type="match status" value="1"/>
</dbReference>
<dbReference type="Gene3D" id="3.90.226.10">
    <property type="entry name" value="2-enoyl-CoA Hydratase, Chain A, domain 1"/>
    <property type="match status" value="1"/>
</dbReference>
<gene>
    <name evidence="2" type="ORF">ABS767_16565</name>
</gene>
<proteinExistence type="inferred from homology"/>
<sequence>MTDETVLYDLDNGVATIRLNRPDRLNAVTLDMLDLIRTSLLRAANEGARAVLLTGEGRGFCSGAELAGRASSDGRTSADPADNLEYHYNPLAETLSKLPIPIVTAINGPAAGAGVGIALGGDIVVMAKSAYLLLAFSNIGLVPDCGATWLVAKSAGRAKALEMALLGEKMFADDAKDAGLVARVVEDDALMDEAGKLAATLAAKPTIALGLIRAQIKAALNNTLSETLSVEAVHQRIAGRTEDFREGVAAFLGKRAPEFKGK</sequence>
<evidence type="ECO:0000313" key="2">
    <source>
        <dbReference type="EMBL" id="MFL9842585.1"/>
    </source>
</evidence>
<dbReference type="Proteomes" id="UP001629244">
    <property type="component" value="Unassembled WGS sequence"/>
</dbReference>
<keyword evidence="3" id="KW-1185">Reference proteome</keyword>
<comment type="caution">
    <text evidence="2">The sequence shown here is derived from an EMBL/GenBank/DDBJ whole genome shotgun (WGS) entry which is preliminary data.</text>
</comment>
<dbReference type="PANTHER" id="PTHR43459">
    <property type="entry name" value="ENOYL-COA HYDRATASE"/>
    <property type="match status" value="1"/>
</dbReference>
<accession>A0ABW8YTN1</accession>
<dbReference type="PANTHER" id="PTHR43459:SF1">
    <property type="entry name" value="EG:BACN32G11.4 PROTEIN"/>
    <property type="match status" value="1"/>
</dbReference>
<dbReference type="Gene3D" id="1.10.12.10">
    <property type="entry name" value="Lyase 2-enoyl-coa Hydratase, Chain A, domain 2"/>
    <property type="match status" value="1"/>
</dbReference>
<dbReference type="InterPro" id="IPR001753">
    <property type="entry name" value="Enoyl-CoA_hydra/iso"/>
</dbReference>
<dbReference type="InterPro" id="IPR014748">
    <property type="entry name" value="Enoyl-CoA_hydra_C"/>
</dbReference>
<dbReference type="EMBL" id="JBELQC010000003">
    <property type="protein sequence ID" value="MFL9842585.1"/>
    <property type="molecule type" value="Genomic_DNA"/>
</dbReference>
<reference evidence="2 3" key="1">
    <citation type="submission" date="2024-06" db="EMBL/GenBank/DDBJ databases">
        <authorList>
            <person name="Kaempfer P."/>
            <person name="Viver T."/>
        </authorList>
    </citation>
    <scope>NUCLEOTIDE SEQUENCE [LARGE SCALE GENOMIC DNA]</scope>
    <source>
        <strain evidence="2 3">ST-64</strain>
    </source>
</reference>
<name>A0ABW8YTN1_9SPHN</name>